<name>A0A2P4Q5U4_RHIID</name>
<organism evidence="1 2">
    <name type="scientific">Rhizophagus irregularis (strain DAOM 181602 / DAOM 197198 / MUCL 43194)</name>
    <name type="common">Arbuscular mycorrhizal fungus</name>
    <name type="synonym">Glomus intraradices</name>
    <dbReference type="NCBI Taxonomy" id="747089"/>
    <lineage>
        <taxon>Eukaryota</taxon>
        <taxon>Fungi</taxon>
        <taxon>Fungi incertae sedis</taxon>
        <taxon>Mucoromycota</taxon>
        <taxon>Glomeromycotina</taxon>
        <taxon>Glomeromycetes</taxon>
        <taxon>Glomerales</taxon>
        <taxon>Glomeraceae</taxon>
        <taxon>Rhizophagus</taxon>
    </lineage>
</organism>
<proteinExistence type="predicted"/>
<feature type="non-terminal residue" evidence="1">
    <location>
        <position position="71"/>
    </location>
</feature>
<protein>
    <recommendedName>
        <fullName evidence="3">Protein kinase domain-containing protein</fullName>
    </recommendedName>
</protein>
<keyword evidence="2" id="KW-1185">Reference proteome</keyword>
<reference evidence="1 2" key="2">
    <citation type="journal article" date="2018" name="New Phytol.">
        <title>High intraspecific genome diversity in the model arbuscular mycorrhizal symbiont Rhizophagus irregularis.</title>
        <authorList>
            <person name="Chen E.C.H."/>
            <person name="Morin E."/>
            <person name="Beaudet D."/>
            <person name="Noel J."/>
            <person name="Yildirir G."/>
            <person name="Ndikumana S."/>
            <person name="Charron P."/>
            <person name="St-Onge C."/>
            <person name="Giorgi J."/>
            <person name="Kruger M."/>
            <person name="Marton T."/>
            <person name="Ropars J."/>
            <person name="Grigoriev I.V."/>
            <person name="Hainaut M."/>
            <person name="Henrissat B."/>
            <person name="Roux C."/>
            <person name="Martin F."/>
            <person name="Corradi N."/>
        </authorList>
    </citation>
    <scope>NUCLEOTIDE SEQUENCE [LARGE SCALE GENOMIC DNA]</scope>
    <source>
        <strain evidence="1 2">DAOM 197198</strain>
    </source>
</reference>
<evidence type="ECO:0008006" key="3">
    <source>
        <dbReference type="Google" id="ProtNLM"/>
    </source>
</evidence>
<evidence type="ECO:0000313" key="2">
    <source>
        <dbReference type="Proteomes" id="UP000018888"/>
    </source>
</evidence>
<accession>A0A2P4Q5U4</accession>
<gene>
    <name evidence="1" type="ORF">GLOIN_2v1874825</name>
</gene>
<sequence>MIVEWIPYNDLQNIKYLTKGGFSEIYTANWINGCYNGWNSKKQQLIRSRAIKIILKSLENVESANQSWFEE</sequence>
<comment type="caution">
    <text evidence="1">The sequence shown here is derived from an EMBL/GenBank/DDBJ whole genome shotgun (WGS) entry which is preliminary data.</text>
</comment>
<dbReference type="EMBL" id="AUPC02000089">
    <property type="protein sequence ID" value="POG73007.1"/>
    <property type="molecule type" value="Genomic_DNA"/>
</dbReference>
<dbReference type="AlphaFoldDB" id="A0A2P4Q5U4"/>
<dbReference type="Proteomes" id="UP000018888">
    <property type="component" value="Unassembled WGS sequence"/>
</dbReference>
<reference evidence="1 2" key="1">
    <citation type="journal article" date="2013" name="Proc. Natl. Acad. Sci. U.S.A.">
        <title>Genome of an arbuscular mycorrhizal fungus provides insight into the oldest plant symbiosis.</title>
        <authorList>
            <person name="Tisserant E."/>
            <person name="Malbreil M."/>
            <person name="Kuo A."/>
            <person name="Kohler A."/>
            <person name="Symeonidi A."/>
            <person name="Balestrini R."/>
            <person name="Charron P."/>
            <person name="Duensing N."/>
            <person name="Frei Dit Frey N."/>
            <person name="Gianinazzi-Pearson V."/>
            <person name="Gilbert L.B."/>
            <person name="Handa Y."/>
            <person name="Herr J.R."/>
            <person name="Hijri M."/>
            <person name="Koul R."/>
            <person name="Kawaguchi M."/>
            <person name="Krajinski F."/>
            <person name="Lammers P.J."/>
            <person name="Masclaux F.G."/>
            <person name="Murat C."/>
            <person name="Morin E."/>
            <person name="Ndikumana S."/>
            <person name="Pagni M."/>
            <person name="Petitpierre D."/>
            <person name="Requena N."/>
            <person name="Rosikiewicz P."/>
            <person name="Riley R."/>
            <person name="Saito K."/>
            <person name="San Clemente H."/>
            <person name="Shapiro H."/>
            <person name="van Tuinen D."/>
            <person name="Becard G."/>
            <person name="Bonfante P."/>
            <person name="Paszkowski U."/>
            <person name="Shachar-Hill Y.Y."/>
            <person name="Tuskan G.A."/>
            <person name="Young P.W."/>
            <person name="Sanders I.R."/>
            <person name="Henrissat B."/>
            <person name="Rensing S.A."/>
            <person name="Grigoriev I.V."/>
            <person name="Corradi N."/>
            <person name="Roux C."/>
            <person name="Martin F."/>
        </authorList>
    </citation>
    <scope>NUCLEOTIDE SEQUENCE [LARGE SCALE GENOMIC DNA]</scope>
    <source>
        <strain evidence="1 2">DAOM 197198</strain>
    </source>
</reference>
<evidence type="ECO:0000313" key="1">
    <source>
        <dbReference type="EMBL" id="POG73007.1"/>
    </source>
</evidence>